<dbReference type="PATRIC" id="fig|1178515.4.peg.3597"/>
<keyword evidence="1" id="KW-1133">Transmembrane helix</keyword>
<feature type="transmembrane region" description="Helical" evidence="1">
    <location>
        <begin position="248"/>
        <end position="266"/>
    </location>
</feature>
<evidence type="ECO:0000313" key="3">
    <source>
        <dbReference type="EMBL" id="ANE47847.1"/>
    </source>
</evidence>
<dbReference type="InterPro" id="IPR045962">
    <property type="entry name" value="DUF6382"/>
</dbReference>
<evidence type="ECO:0000256" key="1">
    <source>
        <dbReference type="SAM" id="Phobius"/>
    </source>
</evidence>
<dbReference type="EMBL" id="CP011388">
    <property type="protein sequence ID" value="ANE47847.1"/>
    <property type="molecule type" value="Genomic_DNA"/>
</dbReference>
<sequence>MNKAVHGIRYDYERSDTLYLVVLPVGTEEVDPIAFKMILKHAIPTLIPFSTETWNSQTKWLYRIGSEKPLSSILKIKERTQEEKIRFFIKLIGQLEAHASYLLSTDQYVLDDELIYTNENLEYTKFVCLPLISNTLHTTTHNQIKLLFEKYLGDVVRDNKDMQSLMNHLTNSEFKLSEVRERLAMVLQQQPSELTTDQYRPFLPETELTTEAEQQPLSSLQLKIRFSFILALLSLLLWVGIQRIFGSNMAYIGTGILLLSVAGWLWKTVNEPEPETGITSLIHEDTTDLPMEQYYADLHMKTALLPKPDQTVLLTMLENPPESQTRKPAVLVIGKGTEKIQIPLEQESFIIGRAQEEADYVEQAMGTSRLHLEITYGEQQYEVRDLASVNGSKLNGEALVPNKKYLLKDGDRIRLPGAQYLFKMEF</sequence>
<feature type="domain" description="FHA" evidence="2">
    <location>
        <begin position="349"/>
        <end position="399"/>
    </location>
</feature>
<dbReference type="InterPro" id="IPR000253">
    <property type="entry name" value="FHA_dom"/>
</dbReference>
<dbReference type="Gene3D" id="2.60.200.20">
    <property type="match status" value="1"/>
</dbReference>
<proteinExistence type="predicted"/>
<evidence type="ECO:0000259" key="2">
    <source>
        <dbReference type="PROSITE" id="PS50006"/>
    </source>
</evidence>
<dbReference type="InterPro" id="IPR008984">
    <property type="entry name" value="SMAD_FHA_dom_sf"/>
</dbReference>
<dbReference type="Pfam" id="PF19909">
    <property type="entry name" value="DUF6382"/>
    <property type="match status" value="1"/>
</dbReference>
<keyword evidence="1" id="KW-0812">Transmembrane</keyword>
<feature type="transmembrane region" description="Helical" evidence="1">
    <location>
        <begin position="224"/>
        <end position="241"/>
    </location>
</feature>
<organism evidence="3 4">
    <name type="scientific">Paenibacillus swuensis</name>
    <dbReference type="NCBI Taxonomy" id="1178515"/>
    <lineage>
        <taxon>Bacteria</taxon>
        <taxon>Bacillati</taxon>
        <taxon>Bacillota</taxon>
        <taxon>Bacilli</taxon>
        <taxon>Bacillales</taxon>
        <taxon>Paenibacillaceae</taxon>
        <taxon>Paenibacillus</taxon>
    </lineage>
</organism>
<dbReference type="STRING" id="1178515.SY83_17850"/>
<dbReference type="SUPFAM" id="SSF49879">
    <property type="entry name" value="SMAD/FHA domain"/>
    <property type="match status" value="1"/>
</dbReference>
<evidence type="ECO:0000313" key="4">
    <source>
        <dbReference type="Proteomes" id="UP000076927"/>
    </source>
</evidence>
<dbReference type="PROSITE" id="PS50006">
    <property type="entry name" value="FHA_DOMAIN"/>
    <property type="match status" value="1"/>
</dbReference>
<reference evidence="3 4" key="1">
    <citation type="submission" date="2015-01" db="EMBL/GenBank/DDBJ databases">
        <title>Paenibacillus swuensis/DY6/whole genome sequencing.</title>
        <authorList>
            <person name="Kim M.K."/>
            <person name="Srinivasan S."/>
            <person name="Lee J.-J."/>
        </authorList>
    </citation>
    <scope>NUCLEOTIDE SEQUENCE [LARGE SCALE GENOMIC DNA]</scope>
    <source>
        <strain evidence="3 4">DY6</strain>
    </source>
</reference>
<protein>
    <recommendedName>
        <fullName evidence="2">FHA domain-containing protein</fullName>
    </recommendedName>
</protein>
<keyword evidence="4" id="KW-1185">Reference proteome</keyword>
<gene>
    <name evidence="3" type="ORF">SY83_17850</name>
</gene>
<dbReference type="Proteomes" id="UP000076927">
    <property type="component" value="Chromosome"/>
</dbReference>
<accession>A0A172TM11</accession>
<dbReference type="OrthoDB" id="9783862at2"/>
<keyword evidence="1" id="KW-0472">Membrane</keyword>
<name>A0A172TM11_9BACL</name>
<dbReference type="KEGG" id="pswu:SY83_17850"/>
<dbReference type="Pfam" id="PF00498">
    <property type="entry name" value="FHA"/>
    <property type="match status" value="1"/>
</dbReference>
<dbReference type="CDD" id="cd00060">
    <property type="entry name" value="FHA"/>
    <property type="match status" value="1"/>
</dbReference>
<dbReference type="AlphaFoldDB" id="A0A172TM11"/>
<dbReference type="RefSeq" id="WP_068608980.1">
    <property type="nucleotide sequence ID" value="NZ_CP011388.1"/>
</dbReference>